<dbReference type="SUPFAM" id="SSF52499">
    <property type="entry name" value="Isochorismatase-like hydrolases"/>
    <property type="match status" value="1"/>
</dbReference>
<evidence type="ECO:0000313" key="4">
    <source>
        <dbReference type="EMBL" id="MYM19778.1"/>
    </source>
</evidence>
<dbReference type="Proteomes" id="UP000469215">
    <property type="component" value="Unassembled WGS sequence"/>
</dbReference>
<dbReference type="GO" id="GO:0016787">
    <property type="term" value="F:hydrolase activity"/>
    <property type="evidence" value="ECO:0007669"/>
    <property type="project" value="UniProtKB-KW"/>
</dbReference>
<dbReference type="AlphaFoldDB" id="A0A6N9H6T7"/>
<feature type="region of interest" description="Disordered" evidence="2">
    <location>
        <begin position="1"/>
        <end position="25"/>
    </location>
</feature>
<organism evidence="4 5">
    <name type="scientific">Brevibacterium rongguiense</name>
    <dbReference type="NCBI Taxonomy" id="2695267"/>
    <lineage>
        <taxon>Bacteria</taxon>
        <taxon>Bacillati</taxon>
        <taxon>Actinomycetota</taxon>
        <taxon>Actinomycetes</taxon>
        <taxon>Micrococcales</taxon>
        <taxon>Brevibacteriaceae</taxon>
        <taxon>Brevibacterium</taxon>
    </lineage>
</organism>
<dbReference type="PANTHER" id="PTHR43540:SF1">
    <property type="entry name" value="ISOCHORISMATASE HYDROLASE"/>
    <property type="match status" value="1"/>
</dbReference>
<name>A0A6N9H6T7_9MICO</name>
<dbReference type="RefSeq" id="WP_160953206.1">
    <property type="nucleotide sequence ID" value="NZ_WWEQ01000024.1"/>
</dbReference>
<dbReference type="CDD" id="cd00431">
    <property type="entry name" value="cysteine_hydrolases"/>
    <property type="match status" value="1"/>
</dbReference>
<sequence length="223" mass="22868">MTPTHTDSSSRASTDASTRAAAPAAARAAEPTATALLLMDYQQGILAGFETATALTAAARAARAARAHGVPVVFVRAAFRPGFPELSASNAGFQALAAQAGDRLLIGNPGTELAAELERRDDEPLVTKKRIGAFAGSDLEVLLRASGARRLVLAGVATAGVVLTTVRMAADMDFELTVLADACADRSPEVHEVLMDSVFPRQADVATVAEWTAALAGAGNGLA</sequence>
<dbReference type="Pfam" id="PF00857">
    <property type="entry name" value="Isochorismatase"/>
    <property type="match status" value="1"/>
</dbReference>
<evidence type="ECO:0000259" key="3">
    <source>
        <dbReference type="Pfam" id="PF00857"/>
    </source>
</evidence>
<reference evidence="4 5" key="1">
    <citation type="submission" date="2020-01" db="EMBL/GenBank/DDBJ databases">
        <authorList>
            <person name="Deng T."/>
        </authorList>
    </citation>
    <scope>NUCLEOTIDE SEQUENCE [LARGE SCALE GENOMIC DNA]</scope>
    <source>
        <strain evidence="4 5">5221</strain>
    </source>
</reference>
<evidence type="ECO:0000313" key="5">
    <source>
        <dbReference type="Proteomes" id="UP000469215"/>
    </source>
</evidence>
<dbReference type="PANTHER" id="PTHR43540">
    <property type="entry name" value="PEROXYUREIDOACRYLATE/UREIDOACRYLATE AMIDOHYDROLASE-RELATED"/>
    <property type="match status" value="1"/>
</dbReference>
<comment type="caution">
    <text evidence="4">The sequence shown here is derived from an EMBL/GenBank/DDBJ whole genome shotgun (WGS) entry which is preliminary data.</text>
</comment>
<proteinExistence type="predicted"/>
<feature type="domain" description="Isochorismatase-like" evidence="3">
    <location>
        <begin position="34"/>
        <end position="210"/>
    </location>
</feature>
<dbReference type="InterPro" id="IPR000868">
    <property type="entry name" value="Isochorismatase-like_dom"/>
</dbReference>
<dbReference type="InterPro" id="IPR050272">
    <property type="entry name" value="Isochorismatase-like_hydrls"/>
</dbReference>
<keyword evidence="1" id="KW-0378">Hydrolase</keyword>
<keyword evidence="5" id="KW-1185">Reference proteome</keyword>
<accession>A0A6N9H6T7</accession>
<gene>
    <name evidence="4" type="ORF">GSY69_07295</name>
</gene>
<protein>
    <submittedName>
        <fullName evidence="4">Isochorismatase family protein</fullName>
    </submittedName>
</protein>
<dbReference type="InterPro" id="IPR036380">
    <property type="entry name" value="Isochorismatase-like_sf"/>
</dbReference>
<dbReference type="Gene3D" id="3.40.50.850">
    <property type="entry name" value="Isochorismatase-like"/>
    <property type="match status" value="1"/>
</dbReference>
<evidence type="ECO:0000256" key="2">
    <source>
        <dbReference type="SAM" id="MobiDB-lite"/>
    </source>
</evidence>
<dbReference type="EMBL" id="WWEQ01000024">
    <property type="protein sequence ID" value="MYM19778.1"/>
    <property type="molecule type" value="Genomic_DNA"/>
</dbReference>
<evidence type="ECO:0000256" key="1">
    <source>
        <dbReference type="ARBA" id="ARBA00022801"/>
    </source>
</evidence>